<evidence type="ECO:0000256" key="1">
    <source>
        <dbReference type="ARBA" id="ARBA00009458"/>
    </source>
</evidence>
<dbReference type="HOGENOM" id="CLU_2608665_0_0_1"/>
<dbReference type="CTD" id="20217459"/>
<accession>T1G8R2</accession>
<dbReference type="STRING" id="6412.T1G8R2"/>
<dbReference type="InterPro" id="IPR002475">
    <property type="entry name" value="Bcl2-like"/>
</dbReference>
<dbReference type="Pfam" id="PF00452">
    <property type="entry name" value="Bcl-2"/>
    <property type="match status" value="1"/>
</dbReference>
<dbReference type="EMBL" id="AMQM01011648">
    <property type="status" value="NOT_ANNOTATED_CDS"/>
    <property type="molecule type" value="Genomic_DNA"/>
</dbReference>
<reference evidence="5" key="3">
    <citation type="submission" date="2015-06" db="UniProtKB">
        <authorList>
            <consortium name="EnsemblMetazoa"/>
        </authorList>
    </citation>
    <scope>IDENTIFICATION</scope>
</reference>
<protein>
    <recommendedName>
        <fullName evidence="4">Bcl-2 Bcl-2 homology region 1-3 domain-containing protein</fullName>
    </recommendedName>
</protein>
<evidence type="ECO:0000256" key="3">
    <source>
        <dbReference type="SAM" id="Phobius"/>
    </source>
</evidence>
<feature type="transmembrane region" description="Helical" evidence="3">
    <location>
        <begin position="6"/>
        <end position="27"/>
    </location>
</feature>
<keyword evidence="3" id="KW-0472">Membrane</keyword>
<keyword evidence="2" id="KW-0053">Apoptosis</keyword>
<keyword evidence="6" id="KW-1185">Reference proteome</keyword>
<dbReference type="OrthoDB" id="6020735at2759"/>
<dbReference type="Gene3D" id="1.10.437.10">
    <property type="entry name" value="Blc2-like"/>
    <property type="match status" value="1"/>
</dbReference>
<proteinExistence type="inferred from homology"/>
<dbReference type="InterPro" id="IPR026298">
    <property type="entry name" value="Bcl-2_fam"/>
</dbReference>
<dbReference type="PRINTS" id="PR01862">
    <property type="entry name" value="BCL2FAMILY"/>
</dbReference>
<dbReference type="SUPFAM" id="SSF56854">
    <property type="entry name" value="Bcl-2 inhibitors of programmed cell death"/>
    <property type="match status" value="1"/>
</dbReference>
<evidence type="ECO:0000313" key="6">
    <source>
        <dbReference type="Proteomes" id="UP000015101"/>
    </source>
</evidence>
<evidence type="ECO:0000256" key="2">
    <source>
        <dbReference type="ARBA" id="ARBA00022703"/>
    </source>
</evidence>
<evidence type="ECO:0000259" key="4">
    <source>
        <dbReference type="Pfam" id="PF00452"/>
    </source>
</evidence>
<dbReference type="EnsemblMetazoa" id="HelroT93020">
    <property type="protein sequence ID" value="HelroP93020"/>
    <property type="gene ID" value="HelroG93020"/>
</dbReference>
<dbReference type="PANTHER" id="PTHR11256">
    <property type="entry name" value="BCL-2 RELATED"/>
    <property type="match status" value="1"/>
</dbReference>
<dbReference type="GO" id="GO:0006915">
    <property type="term" value="P:apoptotic process"/>
    <property type="evidence" value="ECO:0007669"/>
    <property type="project" value="UniProtKB-KW"/>
</dbReference>
<dbReference type="AlphaFoldDB" id="T1G8R2"/>
<feature type="domain" description="Bcl-2 Bcl-2 homology region 1-3" evidence="4">
    <location>
        <begin position="1"/>
        <end position="61"/>
    </location>
</feature>
<evidence type="ECO:0000313" key="5">
    <source>
        <dbReference type="EnsemblMetazoa" id="HelroP93020"/>
    </source>
</evidence>
<dbReference type="GO" id="GO:0042981">
    <property type="term" value="P:regulation of apoptotic process"/>
    <property type="evidence" value="ECO:0007669"/>
    <property type="project" value="InterPro"/>
</dbReference>
<keyword evidence="3" id="KW-0812">Transmembrane</keyword>
<reference evidence="6" key="1">
    <citation type="submission" date="2012-12" db="EMBL/GenBank/DDBJ databases">
        <authorList>
            <person name="Hellsten U."/>
            <person name="Grimwood J."/>
            <person name="Chapman J.A."/>
            <person name="Shapiro H."/>
            <person name="Aerts A."/>
            <person name="Otillar R.P."/>
            <person name="Terry A.Y."/>
            <person name="Boore J.L."/>
            <person name="Simakov O."/>
            <person name="Marletaz F."/>
            <person name="Cho S.-J."/>
            <person name="Edsinger-Gonzales E."/>
            <person name="Havlak P."/>
            <person name="Kuo D.-H."/>
            <person name="Larsson T."/>
            <person name="Lv J."/>
            <person name="Arendt D."/>
            <person name="Savage R."/>
            <person name="Osoegawa K."/>
            <person name="de Jong P."/>
            <person name="Lindberg D.R."/>
            <person name="Seaver E.C."/>
            <person name="Weisblat D.A."/>
            <person name="Putnam N.H."/>
            <person name="Grigoriev I.V."/>
            <person name="Rokhsar D.S."/>
        </authorList>
    </citation>
    <scope>NUCLEOTIDE SEQUENCE</scope>
</reference>
<keyword evidence="3" id="KW-1133">Transmembrane helix</keyword>
<dbReference type="Proteomes" id="UP000015101">
    <property type="component" value="Unassembled WGS sequence"/>
</dbReference>
<organism evidence="5 6">
    <name type="scientific">Helobdella robusta</name>
    <name type="common">Californian leech</name>
    <dbReference type="NCBI Taxonomy" id="6412"/>
    <lineage>
        <taxon>Eukaryota</taxon>
        <taxon>Metazoa</taxon>
        <taxon>Spiralia</taxon>
        <taxon>Lophotrochozoa</taxon>
        <taxon>Annelida</taxon>
        <taxon>Clitellata</taxon>
        <taxon>Hirudinea</taxon>
        <taxon>Rhynchobdellida</taxon>
        <taxon>Glossiphoniidae</taxon>
        <taxon>Helobdella</taxon>
    </lineage>
</organism>
<dbReference type="InterPro" id="IPR046371">
    <property type="entry name" value="Bcl-2_BH1-3"/>
</dbReference>
<comment type="similarity">
    <text evidence="1">Belongs to the Bcl-2 family.</text>
</comment>
<sequence length="79" mass="9188">MFSDGTISWGRITILFLFGYRIAISVLRTGFSQMIEKFVACLVEVIIREKITTWIAQQGGWVSASVYITHYFYPWWLSS</sequence>
<name>T1G8R2_HELRO</name>
<dbReference type="KEGG" id="hro:HELRODRAFT_93020"/>
<dbReference type="InterPro" id="IPR036834">
    <property type="entry name" value="Bcl-2-like_sf"/>
</dbReference>
<dbReference type="PROSITE" id="PS50062">
    <property type="entry name" value="BCL2_FAMILY"/>
    <property type="match status" value="1"/>
</dbReference>
<reference evidence="6" key="2">
    <citation type="journal article" date="2013" name="Nature">
        <title>Insights into bilaterian evolution from three spiralian genomes.</title>
        <authorList>
            <person name="Simakov O."/>
            <person name="Marletaz F."/>
            <person name="Cho S.J."/>
            <person name="Edsinger-Gonzales E."/>
            <person name="Havlak P."/>
            <person name="Hellsten U."/>
            <person name="Kuo D.H."/>
            <person name="Larsson T."/>
            <person name="Lv J."/>
            <person name="Arendt D."/>
            <person name="Savage R."/>
            <person name="Osoegawa K."/>
            <person name="de Jong P."/>
            <person name="Grimwood J."/>
            <person name="Chapman J.A."/>
            <person name="Shapiro H."/>
            <person name="Aerts A."/>
            <person name="Otillar R.P."/>
            <person name="Terry A.Y."/>
            <person name="Boore J.L."/>
            <person name="Grigoriev I.V."/>
            <person name="Lindberg D.R."/>
            <person name="Seaver E.C."/>
            <person name="Weisblat D.A."/>
            <person name="Putnam N.H."/>
            <person name="Rokhsar D.S."/>
        </authorList>
    </citation>
    <scope>NUCLEOTIDE SEQUENCE</scope>
</reference>
<gene>
    <name evidence="5" type="primary">20217459</name>
</gene>